<feature type="non-terminal residue" evidence="1">
    <location>
        <position position="204"/>
    </location>
</feature>
<dbReference type="InParanoid" id="A0A067PUE2"/>
<accession>A0A067PUE2</accession>
<evidence type="ECO:0000313" key="2">
    <source>
        <dbReference type="Proteomes" id="UP000027265"/>
    </source>
</evidence>
<protein>
    <recommendedName>
        <fullName evidence="3">Reverse transcriptase domain-containing protein</fullName>
    </recommendedName>
</protein>
<keyword evidence="2" id="KW-1185">Reference proteome</keyword>
<organism evidence="1 2">
    <name type="scientific">Jaapia argillacea MUCL 33604</name>
    <dbReference type="NCBI Taxonomy" id="933084"/>
    <lineage>
        <taxon>Eukaryota</taxon>
        <taxon>Fungi</taxon>
        <taxon>Dikarya</taxon>
        <taxon>Basidiomycota</taxon>
        <taxon>Agaricomycotina</taxon>
        <taxon>Agaricomycetes</taxon>
        <taxon>Agaricomycetidae</taxon>
        <taxon>Jaapiales</taxon>
        <taxon>Jaapiaceae</taxon>
        <taxon>Jaapia</taxon>
    </lineage>
</organism>
<dbReference type="HOGENOM" id="CLU_077575_1_0_1"/>
<dbReference type="EMBL" id="KL197717">
    <property type="protein sequence ID" value="KDQ58374.1"/>
    <property type="molecule type" value="Genomic_DNA"/>
</dbReference>
<dbReference type="Proteomes" id="UP000027265">
    <property type="component" value="Unassembled WGS sequence"/>
</dbReference>
<name>A0A067PUE2_9AGAM</name>
<dbReference type="OrthoDB" id="2205812at2759"/>
<evidence type="ECO:0008006" key="3">
    <source>
        <dbReference type="Google" id="ProtNLM"/>
    </source>
</evidence>
<dbReference type="AlphaFoldDB" id="A0A067PUE2"/>
<reference evidence="2" key="1">
    <citation type="journal article" date="2014" name="Proc. Natl. Acad. Sci. U.S.A.">
        <title>Extensive sampling of basidiomycete genomes demonstrates inadequacy of the white-rot/brown-rot paradigm for wood decay fungi.</title>
        <authorList>
            <person name="Riley R."/>
            <person name="Salamov A.A."/>
            <person name="Brown D.W."/>
            <person name="Nagy L.G."/>
            <person name="Floudas D."/>
            <person name="Held B.W."/>
            <person name="Levasseur A."/>
            <person name="Lombard V."/>
            <person name="Morin E."/>
            <person name="Otillar R."/>
            <person name="Lindquist E.A."/>
            <person name="Sun H."/>
            <person name="LaButti K.M."/>
            <person name="Schmutz J."/>
            <person name="Jabbour D."/>
            <person name="Luo H."/>
            <person name="Baker S.E."/>
            <person name="Pisabarro A.G."/>
            <person name="Walton J.D."/>
            <person name="Blanchette R.A."/>
            <person name="Henrissat B."/>
            <person name="Martin F."/>
            <person name="Cullen D."/>
            <person name="Hibbett D.S."/>
            <person name="Grigoriev I.V."/>
        </authorList>
    </citation>
    <scope>NUCLEOTIDE SEQUENCE [LARGE SCALE GENOMIC DNA]</scope>
    <source>
        <strain evidence="2">MUCL 33604</strain>
    </source>
</reference>
<evidence type="ECO:0000313" key="1">
    <source>
        <dbReference type="EMBL" id="KDQ58374.1"/>
    </source>
</evidence>
<gene>
    <name evidence="1" type="ORF">JAAARDRAFT_716425</name>
</gene>
<proteinExistence type="predicted"/>
<sequence>MLRNSDKVLGYRIPGLAKQLLISLFADDATVFLTVEDRYHDLRDILDKWCRAAGAKCNISKTEIIPIGTREHRLRVVSTRKIHPDDPPLDVGVRIAKDGDPVRSLGAWIGNDVDNTTPWEPIVDKIQTNLRRWAMGHPTLDGKKLIIQMIVGGMTQYLTKVQGMPKGIETALIGIVRKFLWGDARTPPIALEYLYGMKEDGGID</sequence>
<dbReference type="STRING" id="933084.A0A067PUE2"/>